<feature type="transmembrane region" description="Helical" evidence="1">
    <location>
        <begin position="46"/>
        <end position="68"/>
    </location>
</feature>
<reference evidence="2 3" key="1">
    <citation type="journal article" date="2014" name="BMC Genomics">
        <title>Genomic comparison of sporeforming bacilli isolated from milk.</title>
        <authorList>
            <person name="Moreno Switt A.I."/>
            <person name="Andrus A.D."/>
            <person name="Ranieri M.L."/>
            <person name="Orsi R.H."/>
            <person name="Ivy R."/>
            <person name="den Bakker H.C."/>
            <person name="Martin N.H."/>
            <person name="Wiedmann M."/>
            <person name="Boor K.J."/>
        </authorList>
    </citation>
    <scope>NUCLEOTIDE SEQUENCE [LARGE SCALE GENOMIC DNA]</scope>
    <source>
        <strain evidence="2 3">FSL R5-213</strain>
    </source>
</reference>
<comment type="caution">
    <text evidence="2">The sequence shown here is derived from an EMBL/GenBank/DDBJ whole genome shotgun (WGS) entry which is preliminary data.</text>
</comment>
<accession>W4EJ74</accession>
<dbReference type="RefSeq" id="WP_038191346.1">
    <property type="nucleotide sequence ID" value="NZ_ASQA01000045.1"/>
</dbReference>
<feature type="transmembrane region" description="Helical" evidence="1">
    <location>
        <begin position="80"/>
        <end position="103"/>
    </location>
</feature>
<evidence type="ECO:0000313" key="3">
    <source>
        <dbReference type="Proteomes" id="UP000019062"/>
    </source>
</evidence>
<feature type="transmembrane region" description="Helical" evidence="1">
    <location>
        <begin position="115"/>
        <end position="136"/>
    </location>
</feature>
<dbReference type="AlphaFoldDB" id="W4EJ74"/>
<evidence type="ECO:0000313" key="2">
    <source>
        <dbReference type="EMBL" id="ETT80585.1"/>
    </source>
</evidence>
<dbReference type="eggNOG" id="ENOG5033X8Z">
    <property type="taxonomic scope" value="Bacteria"/>
</dbReference>
<keyword evidence="1" id="KW-0472">Membrane</keyword>
<keyword evidence="1" id="KW-1133">Transmembrane helix</keyword>
<keyword evidence="1" id="KW-0812">Transmembrane</keyword>
<dbReference type="PATRIC" id="fig|1227360.4.peg.4367"/>
<keyword evidence="3" id="KW-1185">Reference proteome</keyword>
<dbReference type="EMBL" id="ASQA01000045">
    <property type="protein sequence ID" value="ETT80585.1"/>
    <property type="molecule type" value="Genomic_DNA"/>
</dbReference>
<protein>
    <recommendedName>
        <fullName evidence="4">Epimerase</fullName>
    </recommendedName>
</protein>
<name>W4EJ74_9BACL</name>
<sequence length="139" mass="15424">MSKPNKNKFFASFVIIAGLILPIFLPAFIMMALVKFVPNEITHSGIMSLFILSFALFIIAGIFSKILSLVGLTEQKLDELGFLGLIISVLSSFFSIIVGYYWMKTFHLTSVELSSIGILIIAVITTFVLTALIRMLEKL</sequence>
<dbReference type="Proteomes" id="UP000019062">
    <property type="component" value="Unassembled WGS sequence"/>
</dbReference>
<evidence type="ECO:0000256" key="1">
    <source>
        <dbReference type="SAM" id="Phobius"/>
    </source>
</evidence>
<evidence type="ECO:0008006" key="4">
    <source>
        <dbReference type="Google" id="ProtNLM"/>
    </source>
</evidence>
<organism evidence="2 3">
    <name type="scientific">Viridibacillus arenosi FSL R5-213</name>
    <dbReference type="NCBI Taxonomy" id="1227360"/>
    <lineage>
        <taxon>Bacteria</taxon>
        <taxon>Bacillati</taxon>
        <taxon>Bacillota</taxon>
        <taxon>Bacilli</taxon>
        <taxon>Bacillales</taxon>
        <taxon>Caryophanaceae</taxon>
        <taxon>Viridibacillus</taxon>
    </lineage>
</organism>
<feature type="transmembrane region" description="Helical" evidence="1">
    <location>
        <begin position="9"/>
        <end position="34"/>
    </location>
</feature>
<gene>
    <name evidence="2" type="ORF">C176_21446</name>
</gene>
<proteinExistence type="predicted"/>